<dbReference type="Proteomes" id="UP001230986">
    <property type="component" value="Unassembled WGS sequence"/>
</dbReference>
<feature type="domain" description="UvrD-like helicase C-terminal" evidence="2">
    <location>
        <begin position="627"/>
        <end position="677"/>
    </location>
</feature>
<dbReference type="SUPFAM" id="SSF141571">
    <property type="entry name" value="Pentapeptide repeat-like"/>
    <property type="match status" value="1"/>
</dbReference>
<evidence type="ECO:0000259" key="2">
    <source>
        <dbReference type="Pfam" id="PF13538"/>
    </source>
</evidence>
<dbReference type="InterPro" id="IPR001646">
    <property type="entry name" value="5peptide_repeat"/>
</dbReference>
<dbReference type="Pfam" id="PF00805">
    <property type="entry name" value="Pentapeptide"/>
    <property type="match status" value="3"/>
</dbReference>
<dbReference type="InterPro" id="IPR027785">
    <property type="entry name" value="UvrD-like_helicase_C"/>
</dbReference>
<gene>
    <name evidence="3" type="ORF">QQ055_08190</name>
</gene>
<dbReference type="SUPFAM" id="SSF52540">
    <property type="entry name" value="P-loop containing nucleoside triphosphate hydrolases"/>
    <property type="match status" value="1"/>
</dbReference>
<dbReference type="InterPro" id="IPR027417">
    <property type="entry name" value="P-loop_NTPase"/>
</dbReference>
<evidence type="ECO:0000259" key="1">
    <source>
        <dbReference type="Pfam" id="PF08378"/>
    </source>
</evidence>
<proteinExistence type="predicted"/>
<dbReference type="RefSeq" id="WP_284474867.1">
    <property type="nucleotide sequence ID" value="NZ_JASVEJ010000030.1"/>
</dbReference>
<protein>
    <submittedName>
        <fullName evidence="3">Pentapeptide repeat-containing protein</fullName>
    </submittedName>
</protein>
<dbReference type="Gene3D" id="3.40.50.300">
    <property type="entry name" value="P-loop containing nucleotide triphosphate hydrolases"/>
    <property type="match status" value="2"/>
</dbReference>
<keyword evidence="4" id="KW-1185">Reference proteome</keyword>
<dbReference type="EMBL" id="JASVEJ010000030">
    <property type="protein sequence ID" value="MDL5057435.1"/>
    <property type="molecule type" value="Genomic_DNA"/>
</dbReference>
<comment type="caution">
    <text evidence="3">The sequence shown here is derived from an EMBL/GenBank/DDBJ whole genome shotgun (WGS) entry which is preliminary data.</text>
</comment>
<accession>A0ABT7M1C3</accession>
<dbReference type="InterPro" id="IPR011528">
    <property type="entry name" value="NERD"/>
</dbReference>
<feature type="domain" description="NERD" evidence="1">
    <location>
        <begin position="15"/>
        <end position="117"/>
    </location>
</feature>
<name>A0ABT7M1C3_9CYAN</name>
<dbReference type="Pfam" id="PF13538">
    <property type="entry name" value="UvrD_C_2"/>
    <property type="match status" value="1"/>
</dbReference>
<sequence>MQSRQFIATEPIGKSGERGEQQVWDSVQLSFARRRCFGYWRYPIFSQTGETRKEPDILIFDRELGIIAIEVKSLQIDQVVAIQGHCWIVKDFYTETINPYEQAERHLFAVLQYCDREPTLHQKVPGRAMVALPYISQAQWRERGFDKLPSNPPILFQDDLPCLFSRIQQFPCVVSARSPIEQQWILLQSAIAGTALYYPNQSDRWRLYSPQSRADILAKTRQYLHQLDIQQERIGKAIPPGAQRIRGIAGSGKTVLLCQKAAQMHLKHPDWDIAFVFFNRSLYHPITAQIDRWLRHFSNQQVGYSPQTSKLKVLHAWGAKNQPGLYSLLCQEAKVSRMVVNDTSSRKPQEALAEACWHLLREKAIPQIFDAILIDEGQDFLVNEALKFHDKQPFYWMAYQALRPVDIVRPEQRRLIWAYDEVQSLESLKCPTAREILGAELSHLVTGIHPGGIPKSETLKKCYRTPGLILTLAHAVGMGLLRPGGMLTGMTQVSDWQALGYQVQGQFLPGQEITLKRPPENSPNPISQLWQEAIIHFQACRFRQEEFIQLYQNILQNLKQDGLKPSRDILVLVLGSNFDAIKLQVEVASFLISQGIDVYLPGTLDCNILKSDPQNSDPNQFWCEGGITISRIHQAKGQEADMVYLIGLDGIAKNEQDLTLRNQLFVALTRSRAWVSLSGIGRYPFYQEVQQAIASGDTLRFTFQRPPQRELHLTVLGELLQAYAKGSRHFPNLELEKVSLVEVDLSGAHLVDGQFFQADFSGANLAGANLAIANLSQANLSRVNLQKSKLVGANLTHANLTQANLYRADLSHANLTGAQFRGANLEKANLTGATLREVDLSEANLKAADFTDAILS</sequence>
<reference evidence="3 4" key="1">
    <citation type="submission" date="2023-06" db="EMBL/GenBank/DDBJ databases">
        <title>Whole genome sequence of Oscillatoria calcuttensis NRMC-F 0142.</title>
        <authorList>
            <person name="Shakena Fathima T."/>
            <person name="Muralitharan G."/>
            <person name="Thajuddin N."/>
        </authorList>
    </citation>
    <scope>NUCLEOTIDE SEQUENCE [LARGE SCALE GENOMIC DNA]</scope>
    <source>
        <strain evidence="3 4">NRMC-F 0142</strain>
    </source>
</reference>
<evidence type="ECO:0000313" key="3">
    <source>
        <dbReference type="EMBL" id="MDL5057435.1"/>
    </source>
</evidence>
<dbReference type="Pfam" id="PF08378">
    <property type="entry name" value="NERD"/>
    <property type="match status" value="1"/>
</dbReference>
<organism evidence="3 4">
    <name type="scientific">Geitlerinema calcuttense NRMC-F 0142</name>
    <dbReference type="NCBI Taxonomy" id="2922238"/>
    <lineage>
        <taxon>Bacteria</taxon>
        <taxon>Bacillati</taxon>
        <taxon>Cyanobacteriota</taxon>
        <taxon>Cyanophyceae</taxon>
        <taxon>Geitlerinematales</taxon>
        <taxon>Geitlerinemataceae</taxon>
        <taxon>Geitlerinema</taxon>
    </lineage>
</organism>
<evidence type="ECO:0000313" key="4">
    <source>
        <dbReference type="Proteomes" id="UP001230986"/>
    </source>
</evidence>
<dbReference type="Gene3D" id="2.160.20.80">
    <property type="entry name" value="E3 ubiquitin-protein ligase SopA"/>
    <property type="match status" value="1"/>
</dbReference>
<dbReference type="PANTHER" id="PTHR14136">
    <property type="entry name" value="BTB_POZ DOMAIN-CONTAINING PROTEIN KCTD9"/>
    <property type="match status" value="1"/>
</dbReference>
<dbReference type="InterPro" id="IPR051082">
    <property type="entry name" value="Pentapeptide-BTB/POZ_domain"/>
</dbReference>
<dbReference type="PANTHER" id="PTHR14136:SF17">
    <property type="entry name" value="BTB_POZ DOMAIN-CONTAINING PROTEIN KCTD9"/>
    <property type="match status" value="1"/>
</dbReference>